<dbReference type="AlphaFoldDB" id="A0A554VRK6"/>
<dbReference type="Gene3D" id="3.10.50.40">
    <property type="match status" value="1"/>
</dbReference>
<evidence type="ECO:0000313" key="2">
    <source>
        <dbReference type="Proteomes" id="UP000318833"/>
    </source>
</evidence>
<comment type="caution">
    <text evidence="1">The sequence shown here is derived from an EMBL/GenBank/DDBJ whole genome shotgun (WGS) entry which is preliminary data.</text>
</comment>
<dbReference type="GO" id="GO:0003755">
    <property type="term" value="F:peptidyl-prolyl cis-trans isomerase activity"/>
    <property type="evidence" value="ECO:0007669"/>
    <property type="project" value="InterPro"/>
</dbReference>
<sequence>MKKTILLLSIITAMVMFGCKSDDEEVPEKFDHFDYTQEEKNAEIEKIRNYIKDNSIEGMTETEDGMFYRIEKKGEGLTGENFQDVTVSFEIKITSTGEIGFGHGDKDIYPNGAIWDFFGFEGLYEGIEDSIELINEGGEIFSIIPPYMHIGKNDPNTGEDIFEEQYDEIVTLKLELKHLIRYRN</sequence>
<dbReference type="PROSITE" id="PS51257">
    <property type="entry name" value="PROKAR_LIPOPROTEIN"/>
    <property type="match status" value="1"/>
</dbReference>
<name>A0A554VRK6_9FLAO</name>
<dbReference type="RefSeq" id="WP_143915211.1">
    <property type="nucleotide sequence ID" value="NZ_CANMXV010000003.1"/>
</dbReference>
<proteinExistence type="predicted"/>
<dbReference type="InterPro" id="IPR046357">
    <property type="entry name" value="PPIase_dom_sf"/>
</dbReference>
<reference evidence="1 2" key="1">
    <citation type="submission" date="2019-07" db="EMBL/GenBank/DDBJ databases">
        <title>The draft genome sequence of Aquimarina algiphila M91.</title>
        <authorList>
            <person name="Meng X."/>
        </authorList>
    </citation>
    <scope>NUCLEOTIDE SEQUENCE [LARGE SCALE GENOMIC DNA]</scope>
    <source>
        <strain evidence="1 2">M91</strain>
    </source>
</reference>
<dbReference type="SUPFAM" id="SSF54534">
    <property type="entry name" value="FKBP-like"/>
    <property type="match status" value="1"/>
</dbReference>
<accession>A0A554VRK6</accession>
<dbReference type="OrthoDB" id="9814548at2"/>
<organism evidence="1 2">
    <name type="scientific">Aquimarina algiphila</name>
    <dbReference type="NCBI Taxonomy" id="2047982"/>
    <lineage>
        <taxon>Bacteria</taxon>
        <taxon>Pseudomonadati</taxon>
        <taxon>Bacteroidota</taxon>
        <taxon>Flavobacteriia</taxon>
        <taxon>Flavobacteriales</taxon>
        <taxon>Flavobacteriaceae</taxon>
        <taxon>Aquimarina</taxon>
    </lineage>
</organism>
<dbReference type="EMBL" id="VLNR01000002">
    <property type="protein sequence ID" value="TSE11287.1"/>
    <property type="molecule type" value="Genomic_DNA"/>
</dbReference>
<dbReference type="Proteomes" id="UP000318833">
    <property type="component" value="Unassembled WGS sequence"/>
</dbReference>
<keyword evidence="2" id="KW-1185">Reference proteome</keyword>
<evidence type="ECO:0000313" key="1">
    <source>
        <dbReference type="EMBL" id="TSE11287.1"/>
    </source>
</evidence>
<protein>
    <submittedName>
        <fullName evidence="1">Uncharacterized protein</fullName>
    </submittedName>
</protein>
<gene>
    <name evidence="1" type="ORF">FOF46_01265</name>
</gene>